<dbReference type="AlphaFoldDB" id="A0ABD0JMH7"/>
<name>A0ABD0JMH7_9CAEN</name>
<sequence>MASHFDTSLELRSKRGSKPVFYKHDGTRFSNSVTIKLCVGQTYTMYVYFRPSLVLEKWLIQSERVNFSQVQLPRKWVKEDASVFSADWSTEHFKVSKKGQREEIALHFELERGLILNTSIQVKFYTGDNHATWGQPMHALELSCDSPAQGQTNVNVRRGSIV</sequence>
<comment type="caution">
    <text evidence="5">The sequence shown here is derived from an EMBL/GenBank/DDBJ whole genome shotgun (WGS) entry which is preliminary data.</text>
</comment>
<evidence type="ECO:0000313" key="6">
    <source>
        <dbReference type="Proteomes" id="UP001519460"/>
    </source>
</evidence>
<evidence type="ECO:0000256" key="3">
    <source>
        <dbReference type="ARBA" id="ARBA00015651"/>
    </source>
</evidence>
<evidence type="ECO:0000256" key="2">
    <source>
        <dbReference type="ARBA" id="ARBA00007288"/>
    </source>
</evidence>
<comment type="subunit">
    <text evidence="4">Interacts with the cannabinoid receptor CNR1 (via C-terminus). Does not interact with cannabinoid receptor CNR2.</text>
</comment>
<dbReference type="InterPro" id="IPR029204">
    <property type="entry name" value="CNRIP1"/>
</dbReference>
<evidence type="ECO:0000313" key="5">
    <source>
        <dbReference type="EMBL" id="KAK7476225.1"/>
    </source>
</evidence>
<comment type="function">
    <text evidence="1">Suppresses cannabinoid receptor CNR1-mediated tonic inhibition of voltage-gated calcium channels.</text>
</comment>
<comment type="similarity">
    <text evidence="2">Belongs to the CNRIP family.</text>
</comment>
<accession>A0ABD0JMH7</accession>
<evidence type="ECO:0000256" key="1">
    <source>
        <dbReference type="ARBA" id="ARBA00003884"/>
    </source>
</evidence>
<evidence type="ECO:0000256" key="4">
    <source>
        <dbReference type="ARBA" id="ARBA00026030"/>
    </source>
</evidence>
<dbReference type="Proteomes" id="UP001519460">
    <property type="component" value="Unassembled WGS sequence"/>
</dbReference>
<dbReference type="PANTHER" id="PTHR31952:SF1">
    <property type="entry name" value="CB1 CANNABINOID RECEPTOR-INTERACTING PROTEIN 1"/>
    <property type="match status" value="1"/>
</dbReference>
<dbReference type="Pfam" id="PF15043">
    <property type="entry name" value="CNRIP1"/>
    <property type="match status" value="1"/>
</dbReference>
<reference evidence="5 6" key="1">
    <citation type="journal article" date="2023" name="Sci. Data">
        <title>Genome assembly of the Korean intertidal mud-creeper Batillaria attramentaria.</title>
        <authorList>
            <person name="Patra A.K."/>
            <person name="Ho P.T."/>
            <person name="Jun S."/>
            <person name="Lee S.J."/>
            <person name="Kim Y."/>
            <person name="Won Y.J."/>
        </authorList>
    </citation>
    <scope>NUCLEOTIDE SEQUENCE [LARGE SCALE GENOMIC DNA]</scope>
    <source>
        <strain evidence="5">Wonlab-2016</strain>
    </source>
</reference>
<organism evidence="5 6">
    <name type="scientific">Batillaria attramentaria</name>
    <dbReference type="NCBI Taxonomy" id="370345"/>
    <lineage>
        <taxon>Eukaryota</taxon>
        <taxon>Metazoa</taxon>
        <taxon>Spiralia</taxon>
        <taxon>Lophotrochozoa</taxon>
        <taxon>Mollusca</taxon>
        <taxon>Gastropoda</taxon>
        <taxon>Caenogastropoda</taxon>
        <taxon>Sorbeoconcha</taxon>
        <taxon>Cerithioidea</taxon>
        <taxon>Batillariidae</taxon>
        <taxon>Batillaria</taxon>
    </lineage>
</organism>
<proteinExistence type="inferred from homology"/>
<dbReference type="PANTHER" id="PTHR31952">
    <property type="entry name" value="CB1 CANNABINOID RECEPTOR-INTERACTING PROTEIN 1"/>
    <property type="match status" value="1"/>
</dbReference>
<keyword evidence="6" id="KW-1185">Reference proteome</keyword>
<dbReference type="EMBL" id="JACVVK020000381">
    <property type="protein sequence ID" value="KAK7476225.1"/>
    <property type="molecule type" value="Genomic_DNA"/>
</dbReference>
<gene>
    <name evidence="5" type="ORF">BaRGS_00032501</name>
</gene>
<protein>
    <recommendedName>
        <fullName evidence="3">CB1 cannabinoid receptor-interacting protein 1</fullName>
    </recommendedName>
</protein>